<accession>A0A1G9EWY6</accession>
<protein>
    <submittedName>
        <fullName evidence="1">Uncharacterized protein</fullName>
    </submittedName>
</protein>
<evidence type="ECO:0000313" key="2">
    <source>
        <dbReference type="Proteomes" id="UP000199202"/>
    </source>
</evidence>
<dbReference type="AlphaFoldDB" id="A0A1G9EWY6"/>
<dbReference type="Proteomes" id="UP000199202">
    <property type="component" value="Unassembled WGS sequence"/>
</dbReference>
<sequence length="229" mass="25454">MNRWVAWAARLAARRGRRPVRRPVAPLVLLRLWRPVPGGRRHTFSANIRVVTRAVLLTGPARSAVVPLRAVRIRPVGLTVRGTRTTTVLTPHRTARERHAGSPLTRRDGVRFTAPLRHDSTRSTAPQRRHTRVERPAREWRGQVGSPGTHAPVPAGPVVAVRQAVPSGRPQQAVPGPMVTGALRQAVPEAEPRVTEARAPALDLERIADDVLRRIDRRIVAHRERLGRI</sequence>
<dbReference type="EMBL" id="FNDJ01000019">
    <property type="protein sequence ID" value="SDK80620.1"/>
    <property type="molecule type" value="Genomic_DNA"/>
</dbReference>
<dbReference type="STRING" id="633440.SAMN05421869_11945"/>
<organism evidence="1 2">
    <name type="scientific">Nonomuraea jiangxiensis</name>
    <dbReference type="NCBI Taxonomy" id="633440"/>
    <lineage>
        <taxon>Bacteria</taxon>
        <taxon>Bacillati</taxon>
        <taxon>Actinomycetota</taxon>
        <taxon>Actinomycetes</taxon>
        <taxon>Streptosporangiales</taxon>
        <taxon>Streptosporangiaceae</taxon>
        <taxon>Nonomuraea</taxon>
    </lineage>
</organism>
<keyword evidence="2" id="KW-1185">Reference proteome</keyword>
<evidence type="ECO:0000313" key="1">
    <source>
        <dbReference type="EMBL" id="SDK80620.1"/>
    </source>
</evidence>
<dbReference type="RefSeq" id="WP_090941667.1">
    <property type="nucleotide sequence ID" value="NZ_FNDJ01000019.1"/>
</dbReference>
<proteinExistence type="predicted"/>
<gene>
    <name evidence="1" type="ORF">SAMN05421869_11945</name>
</gene>
<name>A0A1G9EWY6_9ACTN</name>
<reference evidence="1 2" key="1">
    <citation type="submission" date="2016-10" db="EMBL/GenBank/DDBJ databases">
        <authorList>
            <person name="de Groot N.N."/>
        </authorList>
    </citation>
    <scope>NUCLEOTIDE SEQUENCE [LARGE SCALE GENOMIC DNA]</scope>
    <source>
        <strain evidence="1 2">CGMCC 4.6533</strain>
    </source>
</reference>